<protein>
    <submittedName>
        <fullName evidence="2">Uncharacterized protein</fullName>
    </submittedName>
</protein>
<dbReference type="EMBL" id="MF063068">
    <property type="protein sequence ID" value="ARV77220.1"/>
    <property type="molecule type" value="Genomic_DNA"/>
</dbReference>
<evidence type="ECO:0000313" key="2">
    <source>
        <dbReference type="EMBL" id="ARV77220.1"/>
    </source>
</evidence>
<organism evidence="2 3">
    <name type="scientific">Pseudomonas phage Noxifer</name>
    <dbReference type="NCBI Taxonomy" id="2006684"/>
    <lineage>
        <taxon>Viruses</taxon>
        <taxon>Duplodnaviria</taxon>
        <taxon>Heunggongvirae</taxon>
        <taxon>Uroviricota</taxon>
        <taxon>Caudoviricetes</taxon>
        <taxon>Chimalliviridae</taxon>
        <taxon>Noxifervirus</taxon>
        <taxon>Noxifervirus noxifer</taxon>
    </lineage>
</organism>
<gene>
    <name evidence="2" type="ORF">NOXIFER_49</name>
</gene>
<dbReference type="Proteomes" id="UP000224829">
    <property type="component" value="Segment"/>
</dbReference>
<reference evidence="2 3" key="1">
    <citation type="submission" date="2017-05" db="EMBL/GenBank/DDBJ databases">
        <authorList>
            <person name="Song R."/>
            <person name="Chenine A.L."/>
            <person name="Ruprecht R.M."/>
        </authorList>
    </citation>
    <scope>NUCLEOTIDE SEQUENCE [LARGE SCALE GENOMIC DNA]</scope>
</reference>
<sequence>MGTPLSLDERVAIAADKGANISTEEWTEEPGGAEELGSFLDTLDVPREKEE</sequence>
<evidence type="ECO:0000256" key="1">
    <source>
        <dbReference type="SAM" id="MobiDB-lite"/>
    </source>
</evidence>
<accession>A0A1Y0SUZ9</accession>
<evidence type="ECO:0000313" key="3">
    <source>
        <dbReference type="Proteomes" id="UP000224829"/>
    </source>
</evidence>
<feature type="region of interest" description="Disordered" evidence="1">
    <location>
        <begin position="19"/>
        <end position="51"/>
    </location>
</feature>
<proteinExistence type="predicted"/>
<name>A0A1Y0SUZ9_9CAUD</name>
<keyword evidence="3" id="KW-1185">Reference proteome</keyword>